<keyword evidence="4" id="KW-1185">Reference proteome</keyword>
<dbReference type="OrthoDB" id="3792227at2759"/>
<feature type="region of interest" description="Disordered" evidence="2">
    <location>
        <begin position="313"/>
        <end position="332"/>
    </location>
</feature>
<accession>A0A6A6IBM5</accession>
<feature type="compositionally biased region" description="Pro residues" evidence="2">
    <location>
        <begin position="217"/>
        <end position="226"/>
    </location>
</feature>
<feature type="compositionally biased region" description="Low complexity" evidence="2">
    <location>
        <begin position="267"/>
        <end position="277"/>
    </location>
</feature>
<gene>
    <name evidence="3" type="ORF">BU26DRAFT_576981</name>
</gene>
<evidence type="ECO:0000313" key="3">
    <source>
        <dbReference type="EMBL" id="KAF2246893.1"/>
    </source>
</evidence>
<feature type="compositionally biased region" description="Polar residues" evidence="2">
    <location>
        <begin position="313"/>
        <end position="326"/>
    </location>
</feature>
<feature type="compositionally biased region" description="Low complexity" evidence="2">
    <location>
        <begin position="227"/>
        <end position="253"/>
    </location>
</feature>
<evidence type="ECO:0000256" key="2">
    <source>
        <dbReference type="SAM" id="MobiDB-lite"/>
    </source>
</evidence>
<dbReference type="EMBL" id="ML987198">
    <property type="protein sequence ID" value="KAF2246893.1"/>
    <property type="molecule type" value="Genomic_DNA"/>
</dbReference>
<feature type="coiled-coil region" evidence="1">
    <location>
        <begin position="366"/>
        <end position="393"/>
    </location>
</feature>
<dbReference type="AlphaFoldDB" id="A0A6A6IBM5"/>
<dbReference type="GeneID" id="54587722"/>
<feature type="region of interest" description="Disordered" evidence="2">
    <location>
        <begin position="175"/>
        <end position="280"/>
    </location>
</feature>
<keyword evidence="1" id="KW-0175">Coiled coil</keyword>
<proteinExistence type="predicted"/>
<evidence type="ECO:0000313" key="4">
    <source>
        <dbReference type="Proteomes" id="UP000800094"/>
    </source>
</evidence>
<dbReference type="RefSeq" id="XP_033681897.1">
    <property type="nucleotide sequence ID" value="XM_033834392.1"/>
</dbReference>
<name>A0A6A6IBM5_9PLEO</name>
<sequence>MAPSKKPDRPTSFTNAKLYDPCPHPFPDCLSDKLPTESTCPSCIVTRCTAAIKEAQEDYAVRGGVFMMRITAELEKKPPWHAYIAQKWRVAKVGLINAVTLFEDLVKEGKIQGEDENRIKEALEIWERQKERGWKVPGHVYYGDEHEMTEEEKETCRLMIELLRRNVEKLIREMDNEKGQTEGPESEGTLRVGLSLPTPPPELPSKSLPEELTEPNTPQPLGPSPPGSITSTPPTSILKRKSTFPSPSTSTSSALRRKRVRFRDFASSDPSPSPSLSPRRKRVRFREFVTVSSFQHSITHPSPFDLLSKPISSKPTVQPHGPNTSAEGKVRRKRAFHRTSSGYLPGAWASPAFYKKANTSFYKLSGRAAEEAAEREEREMREEAEVAEKLKVVWGAWVARWWVRNVVLSVGFQDLQQERGGDGSEVGSSNH</sequence>
<reference evidence="3" key="1">
    <citation type="journal article" date="2020" name="Stud. Mycol.">
        <title>101 Dothideomycetes genomes: a test case for predicting lifestyles and emergence of pathogens.</title>
        <authorList>
            <person name="Haridas S."/>
            <person name="Albert R."/>
            <person name="Binder M."/>
            <person name="Bloem J."/>
            <person name="Labutti K."/>
            <person name="Salamov A."/>
            <person name="Andreopoulos B."/>
            <person name="Baker S."/>
            <person name="Barry K."/>
            <person name="Bills G."/>
            <person name="Bluhm B."/>
            <person name="Cannon C."/>
            <person name="Castanera R."/>
            <person name="Culley D."/>
            <person name="Daum C."/>
            <person name="Ezra D."/>
            <person name="Gonzalez J."/>
            <person name="Henrissat B."/>
            <person name="Kuo A."/>
            <person name="Liang C."/>
            <person name="Lipzen A."/>
            <person name="Lutzoni F."/>
            <person name="Magnuson J."/>
            <person name="Mondo S."/>
            <person name="Nolan M."/>
            <person name="Ohm R."/>
            <person name="Pangilinan J."/>
            <person name="Park H.-J."/>
            <person name="Ramirez L."/>
            <person name="Alfaro M."/>
            <person name="Sun H."/>
            <person name="Tritt A."/>
            <person name="Yoshinaga Y."/>
            <person name="Zwiers L.-H."/>
            <person name="Turgeon B."/>
            <person name="Goodwin S."/>
            <person name="Spatafora J."/>
            <person name="Crous P."/>
            <person name="Grigoriev I."/>
        </authorList>
    </citation>
    <scope>NUCLEOTIDE SEQUENCE</scope>
    <source>
        <strain evidence="3">CBS 122368</strain>
    </source>
</reference>
<dbReference type="Proteomes" id="UP000800094">
    <property type="component" value="Unassembled WGS sequence"/>
</dbReference>
<organism evidence="3 4">
    <name type="scientific">Trematosphaeria pertusa</name>
    <dbReference type="NCBI Taxonomy" id="390896"/>
    <lineage>
        <taxon>Eukaryota</taxon>
        <taxon>Fungi</taxon>
        <taxon>Dikarya</taxon>
        <taxon>Ascomycota</taxon>
        <taxon>Pezizomycotina</taxon>
        <taxon>Dothideomycetes</taxon>
        <taxon>Pleosporomycetidae</taxon>
        <taxon>Pleosporales</taxon>
        <taxon>Massarineae</taxon>
        <taxon>Trematosphaeriaceae</taxon>
        <taxon>Trematosphaeria</taxon>
    </lineage>
</organism>
<protein>
    <submittedName>
        <fullName evidence="3">Uncharacterized protein</fullName>
    </submittedName>
</protein>
<evidence type="ECO:0000256" key="1">
    <source>
        <dbReference type="SAM" id="Coils"/>
    </source>
</evidence>